<keyword evidence="7" id="KW-0406">Ion transport</keyword>
<evidence type="ECO:0000313" key="10">
    <source>
        <dbReference type="EMBL" id="RRD90647.1"/>
    </source>
</evidence>
<keyword evidence="1" id="KW-0813">Transport</keyword>
<feature type="domain" description="ABC transporter" evidence="9">
    <location>
        <begin position="2"/>
        <end position="232"/>
    </location>
</feature>
<dbReference type="InterPro" id="IPR027417">
    <property type="entry name" value="P-loop_NTPase"/>
</dbReference>
<name>A0A3P2A5B3_9NEIS</name>
<protein>
    <submittedName>
        <fullName evidence="10">ABC transporter ATP-binding protein</fullName>
    </submittedName>
</protein>
<evidence type="ECO:0000256" key="2">
    <source>
        <dbReference type="ARBA" id="ARBA00022475"/>
    </source>
</evidence>
<dbReference type="InterPro" id="IPR015853">
    <property type="entry name" value="ABC_transpr_FbpC"/>
</dbReference>
<gene>
    <name evidence="10" type="ORF">EII21_05055</name>
</gene>
<dbReference type="FunFam" id="3.40.50.300:FF:000425">
    <property type="entry name" value="Probable ABC transporter, ATP-binding subunit"/>
    <property type="match status" value="1"/>
</dbReference>
<dbReference type="GO" id="GO:0015697">
    <property type="term" value="P:quaternary ammonium group transport"/>
    <property type="evidence" value="ECO:0007669"/>
    <property type="project" value="UniProtKB-ARBA"/>
</dbReference>
<dbReference type="PANTHER" id="PTHR42781">
    <property type="entry name" value="SPERMIDINE/PUTRESCINE IMPORT ATP-BINDING PROTEIN POTA"/>
    <property type="match status" value="1"/>
</dbReference>
<dbReference type="SMART" id="SM00382">
    <property type="entry name" value="AAA"/>
    <property type="match status" value="1"/>
</dbReference>
<dbReference type="AlphaFoldDB" id="A0A3P2A5B3"/>
<keyword evidence="6" id="KW-0408">Iron</keyword>
<keyword evidence="3" id="KW-0410">Iron transport</keyword>
<dbReference type="Proteomes" id="UP000269923">
    <property type="component" value="Unassembled WGS sequence"/>
</dbReference>
<dbReference type="InterPro" id="IPR003439">
    <property type="entry name" value="ABC_transporter-like_ATP-bd"/>
</dbReference>
<dbReference type="InterPro" id="IPR003593">
    <property type="entry name" value="AAA+_ATPase"/>
</dbReference>
<keyword evidence="11" id="KW-1185">Reference proteome</keyword>
<evidence type="ECO:0000313" key="11">
    <source>
        <dbReference type="Proteomes" id="UP000269923"/>
    </source>
</evidence>
<evidence type="ECO:0000256" key="6">
    <source>
        <dbReference type="ARBA" id="ARBA00023004"/>
    </source>
</evidence>
<dbReference type="GO" id="GO:0016887">
    <property type="term" value="F:ATP hydrolysis activity"/>
    <property type="evidence" value="ECO:0007669"/>
    <property type="project" value="InterPro"/>
</dbReference>
<dbReference type="EMBL" id="RQYC01000005">
    <property type="protein sequence ID" value="RRD90647.1"/>
    <property type="molecule type" value="Genomic_DNA"/>
</dbReference>
<organism evidence="10 11">
    <name type="scientific">Conchiformibius steedae</name>
    <dbReference type="NCBI Taxonomy" id="153493"/>
    <lineage>
        <taxon>Bacteria</taxon>
        <taxon>Pseudomonadati</taxon>
        <taxon>Pseudomonadota</taxon>
        <taxon>Betaproteobacteria</taxon>
        <taxon>Neisseriales</taxon>
        <taxon>Neisseriaceae</taxon>
        <taxon>Conchiformibius</taxon>
    </lineage>
</organism>
<dbReference type="GO" id="GO:0016020">
    <property type="term" value="C:membrane"/>
    <property type="evidence" value="ECO:0007669"/>
    <property type="project" value="InterPro"/>
</dbReference>
<dbReference type="RefSeq" id="WP_124794504.1">
    <property type="nucleotide sequence ID" value="NZ_RQYC01000005.1"/>
</dbReference>
<dbReference type="Pfam" id="PF00005">
    <property type="entry name" value="ABC_tran"/>
    <property type="match status" value="1"/>
</dbReference>
<keyword evidence="8" id="KW-0472">Membrane</keyword>
<dbReference type="SUPFAM" id="SSF52540">
    <property type="entry name" value="P-loop containing nucleoside triphosphate hydrolases"/>
    <property type="match status" value="1"/>
</dbReference>
<keyword evidence="2" id="KW-1003">Cell membrane</keyword>
<dbReference type="PROSITE" id="PS50893">
    <property type="entry name" value="ABC_TRANSPORTER_2"/>
    <property type="match status" value="1"/>
</dbReference>
<evidence type="ECO:0000256" key="8">
    <source>
        <dbReference type="ARBA" id="ARBA00023136"/>
    </source>
</evidence>
<proteinExistence type="predicted"/>
<evidence type="ECO:0000256" key="4">
    <source>
        <dbReference type="ARBA" id="ARBA00022741"/>
    </source>
</evidence>
<dbReference type="GO" id="GO:0015408">
    <property type="term" value="F:ABC-type ferric iron transporter activity"/>
    <property type="evidence" value="ECO:0007669"/>
    <property type="project" value="InterPro"/>
</dbReference>
<accession>A0A3P2A5B3</accession>
<dbReference type="OrthoDB" id="5298774at2"/>
<dbReference type="PANTHER" id="PTHR42781:SF4">
    <property type="entry name" value="SPERMIDINE_PUTRESCINE IMPORT ATP-BINDING PROTEIN POTA"/>
    <property type="match status" value="1"/>
</dbReference>
<dbReference type="STRING" id="1121352.GCA_000620925_01974"/>
<sequence>MLELRQICKRFGSRIVAENISFTAAAGEITAVLGASGSGKSTLLNMVAGLVLPDSGEVCLNGVALNGIAPENRRVAMMFQDFALLPHLDVRDNAALPLRLRGMGKHEARQRAEAVLAEVGLAELARRQVQSLSGGEQQRTALARALLAEPAVLLLDEPFSALDSALRQRIRSQTAQLVRRYDLPALLVTHDPEEACLLAGKIAVLDGGRLLQCGTPAHLLARPQSAQVARLLGCANVNERFYIPQQAMALHEDGEACELLSCYRDADGWRVRVKHPHWGELACLHTGETAPADGCRVRVQAERAVWFAAAECQHLP</sequence>
<evidence type="ECO:0000256" key="3">
    <source>
        <dbReference type="ARBA" id="ARBA00022496"/>
    </source>
</evidence>
<evidence type="ECO:0000259" key="9">
    <source>
        <dbReference type="PROSITE" id="PS50893"/>
    </source>
</evidence>
<evidence type="ECO:0000256" key="7">
    <source>
        <dbReference type="ARBA" id="ARBA00023065"/>
    </source>
</evidence>
<dbReference type="InterPro" id="IPR050093">
    <property type="entry name" value="ABC_SmlMolc_Importer"/>
</dbReference>
<evidence type="ECO:0000256" key="1">
    <source>
        <dbReference type="ARBA" id="ARBA00022448"/>
    </source>
</evidence>
<keyword evidence="4" id="KW-0547">Nucleotide-binding</keyword>
<evidence type="ECO:0000256" key="5">
    <source>
        <dbReference type="ARBA" id="ARBA00022840"/>
    </source>
</evidence>
<dbReference type="CDD" id="cd03259">
    <property type="entry name" value="ABC_Carb_Solutes_like"/>
    <property type="match status" value="1"/>
</dbReference>
<dbReference type="GO" id="GO:0005524">
    <property type="term" value="F:ATP binding"/>
    <property type="evidence" value="ECO:0007669"/>
    <property type="project" value="UniProtKB-KW"/>
</dbReference>
<dbReference type="Gene3D" id="3.40.50.300">
    <property type="entry name" value="P-loop containing nucleotide triphosphate hydrolases"/>
    <property type="match status" value="1"/>
</dbReference>
<reference evidence="10 11" key="1">
    <citation type="submission" date="2018-11" db="EMBL/GenBank/DDBJ databases">
        <title>Genomes From Bacteria Associated with the Canine Oral Cavity: a Test Case for Automated Genome-Based Taxonomic Assignment.</title>
        <authorList>
            <person name="Coil D.A."/>
            <person name="Jospin G."/>
            <person name="Darling A.E."/>
            <person name="Wallis C."/>
            <person name="Davis I.J."/>
            <person name="Harris S."/>
            <person name="Eisen J.A."/>
            <person name="Holcombe L.J."/>
            <person name="O'Flynn C."/>
        </authorList>
    </citation>
    <scope>NUCLEOTIDE SEQUENCE [LARGE SCALE GENOMIC DNA]</scope>
    <source>
        <strain evidence="10 11">COT-280</strain>
    </source>
</reference>
<comment type="caution">
    <text evidence="10">The sequence shown here is derived from an EMBL/GenBank/DDBJ whole genome shotgun (WGS) entry which is preliminary data.</text>
</comment>
<keyword evidence="5 10" id="KW-0067">ATP-binding</keyword>